<dbReference type="GO" id="GO:0016020">
    <property type="term" value="C:membrane"/>
    <property type="evidence" value="ECO:0007669"/>
    <property type="project" value="TreeGrafter"/>
</dbReference>
<feature type="transmembrane region" description="Helical" evidence="1">
    <location>
        <begin position="27"/>
        <end position="46"/>
    </location>
</feature>
<keyword evidence="1" id="KW-0812">Transmembrane</keyword>
<keyword evidence="1" id="KW-1133">Transmembrane helix</keyword>
<dbReference type="GO" id="GO:0000271">
    <property type="term" value="P:polysaccharide biosynthetic process"/>
    <property type="evidence" value="ECO:0007669"/>
    <property type="project" value="TreeGrafter"/>
</dbReference>
<dbReference type="InterPro" id="IPR002656">
    <property type="entry name" value="Acyl_transf_3_dom"/>
</dbReference>
<dbReference type="EMBL" id="QGGR01000006">
    <property type="protein sequence ID" value="PWK48225.1"/>
    <property type="molecule type" value="Genomic_DNA"/>
</dbReference>
<protein>
    <submittedName>
        <fullName evidence="3">Peptidoglycan/LPS O-acetylase OafA/YrhL</fullName>
    </submittedName>
</protein>
<sequence>MTVLTAEPAAVTAGPPRDDRRVAGLDGIRGLTALYVVVHHCWLLAFPGYPANTGPGWLGWLLHGRLAVVVFIVLSGFSLAIAPARNAWRLGGARRYTLRRARRILPAYWAALIASAVIATAVPYLPHSEPPTLDSFAVYALLLQDVVAAPAPNGAFWSIAAEACLYLLFPLVLLLRRRAGTAVTLAVVTVPVVVAGLLFPALSTGSRPTGYTFELAPLFTVGVLAAGIVTAGDRIRRLPWLSLSALAAAPVLTLIAVRGSVWTVANYYWIDLAVGPAIAMFLAGVATRRPARLVRSLSSRPLQSLGDCSYSLYLIHMPVVALVSTLLVAPHTDSRPVVFGVTVAVVLPLCLVTARLFAAVFEKPFRSYTP</sequence>
<dbReference type="AlphaFoldDB" id="A0A316FJA6"/>
<evidence type="ECO:0000256" key="1">
    <source>
        <dbReference type="SAM" id="Phobius"/>
    </source>
</evidence>
<dbReference type="PANTHER" id="PTHR23028:SF131">
    <property type="entry name" value="BLR2367 PROTEIN"/>
    <property type="match status" value="1"/>
</dbReference>
<dbReference type="GO" id="GO:0016747">
    <property type="term" value="F:acyltransferase activity, transferring groups other than amino-acyl groups"/>
    <property type="evidence" value="ECO:0007669"/>
    <property type="project" value="InterPro"/>
</dbReference>
<dbReference type="RefSeq" id="WP_109593278.1">
    <property type="nucleotide sequence ID" value="NZ_BONA01000039.1"/>
</dbReference>
<evidence type="ECO:0000313" key="4">
    <source>
        <dbReference type="Proteomes" id="UP000245697"/>
    </source>
</evidence>
<comment type="caution">
    <text evidence="3">The sequence shown here is derived from an EMBL/GenBank/DDBJ whole genome shotgun (WGS) entry which is preliminary data.</text>
</comment>
<feature type="transmembrane region" description="Helical" evidence="1">
    <location>
        <begin position="240"/>
        <end position="261"/>
    </location>
</feature>
<feature type="domain" description="Acyltransferase 3" evidence="2">
    <location>
        <begin position="23"/>
        <end position="354"/>
    </location>
</feature>
<dbReference type="OrthoDB" id="5242306at2"/>
<feature type="transmembrane region" description="Helical" evidence="1">
    <location>
        <begin position="215"/>
        <end position="233"/>
    </location>
</feature>
<name>A0A316FJA6_9ACTN</name>
<reference evidence="3 4" key="1">
    <citation type="submission" date="2018-05" db="EMBL/GenBank/DDBJ databases">
        <title>Genomic Encyclopedia of Archaeal and Bacterial Type Strains, Phase II (KMG-II): from individual species to whole genera.</title>
        <authorList>
            <person name="Goeker M."/>
        </authorList>
    </citation>
    <scope>NUCLEOTIDE SEQUENCE [LARGE SCALE GENOMIC DNA]</scope>
    <source>
        <strain evidence="3 4">DSM 45184</strain>
    </source>
</reference>
<gene>
    <name evidence="3" type="ORF">BC793_106255</name>
</gene>
<proteinExistence type="predicted"/>
<dbReference type="InterPro" id="IPR050879">
    <property type="entry name" value="Acyltransferase_3"/>
</dbReference>
<accession>A0A316FJA6</accession>
<keyword evidence="1" id="KW-0472">Membrane</keyword>
<feature type="transmembrane region" description="Helical" evidence="1">
    <location>
        <begin position="308"/>
        <end position="331"/>
    </location>
</feature>
<feature type="transmembrane region" description="Helical" evidence="1">
    <location>
        <begin position="105"/>
        <end position="125"/>
    </location>
</feature>
<evidence type="ECO:0000259" key="2">
    <source>
        <dbReference type="Pfam" id="PF01757"/>
    </source>
</evidence>
<feature type="transmembrane region" description="Helical" evidence="1">
    <location>
        <begin position="267"/>
        <end position="287"/>
    </location>
</feature>
<evidence type="ECO:0000313" key="3">
    <source>
        <dbReference type="EMBL" id="PWK48225.1"/>
    </source>
</evidence>
<feature type="transmembrane region" description="Helical" evidence="1">
    <location>
        <begin position="182"/>
        <end position="203"/>
    </location>
</feature>
<feature type="transmembrane region" description="Helical" evidence="1">
    <location>
        <begin position="337"/>
        <end position="358"/>
    </location>
</feature>
<dbReference type="PANTHER" id="PTHR23028">
    <property type="entry name" value="ACETYLTRANSFERASE"/>
    <property type="match status" value="1"/>
</dbReference>
<dbReference type="Proteomes" id="UP000245697">
    <property type="component" value="Unassembled WGS sequence"/>
</dbReference>
<keyword evidence="4" id="KW-1185">Reference proteome</keyword>
<organism evidence="3 4">
    <name type="scientific">Actinoplanes xinjiangensis</name>
    <dbReference type="NCBI Taxonomy" id="512350"/>
    <lineage>
        <taxon>Bacteria</taxon>
        <taxon>Bacillati</taxon>
        <taxon>Actinomycetota</taxon>
        <taxon>Actinomycetes</taxon>
        <taxon>Micromonosporales</taxon>
        <taxon>Micromonosporaceae</taxon>
        <taxon>Actinoplanes</taxon>
    </lineage>
</organism>
<dbReference type="Pfam" id="PF01757">
    <property type="entry name" value="Acyl_transf_3"/>
    <property type="match status" value="1"/>
</dbReference>
<feature type="transmembrane region" description="Helical" evidence="1">
    <location>
        <begin position="66"/>
        <end position="84"/>
    </location>
</feature>
<feature type="transmembrane region" description="Helical" evidence="1">
    <location>
        <begin position="155"/>
        <end position="175"/>
    </location>
</feature>